<organism evidence="2 3">
    <name type="scientific">Rotaria magnacalcarata</name>
    <dbReference type="NCBI Taxonomy" id="392030"/>
    <lineage>
        <taxon>Eukaryota</taxon>
        <taxon>Metazoa</taxon>
        <taxon>Spiralia</taxon>
        <taxon>Gnathifera</taxon>
        <taxon>Rotifera</taxon>
        <taxon>Eurotatoria</taxon>
        <taxon>Bdelloidea</taxon>
        <taxon>Philodinida</taxon>
        <taxon>Philodinidae</taxon>
        <taxon>Rotaria</taxon>
    </lineage>
</organism>
<gene>
    <name evidence="2" type="ORF">SMN809_LOCUS72516</name>
</gene>
<dbReference type="Proteomes" id="UP000676336">
    <property type="component" value="Unassembled WGS sequence"/>
</dbReference>
<dbReference type="EMBL" id="CAJOBI010325873">
    <property type="protein sequence ID" value="CAF5191826.1"/>
    <property type="molecule type" value="Genomic_DNA"/>
</dbReference>
<protein>
    <submittedName>
        <fullName evidence="2">Uncharacterized protein</fullName>
    </submittedName>
</protein>
<reference evidence="2" key="1">
    <citation type="submission" date="2021-02" db="EMBL/GenBank/DDBJ databases">
        <authorList>
            <person name="Nowell W R."/>
        </authorList>
    </citation>
    <scope>NUCLEOTIDE SEQUENCE</scope>
</reference>
<sequence length="106" mass="11880">MKPTSISDIFGELQWNIARMSNPILTRSSIIDSRSLNSKLNGSMSSETNDEFHEDGTITSEKPTSMSVMQRQKQWTLDAAGVPHFLCILSKKNHLLFACDKYGSID</sequence>
<dbReference type="AlphaFoldDB" id="A0A8S3I4A4"/>
<accession>A0A8S3I4A4</accession>
<comment type="caution">
    <text evidence="2">The sequence shown here is derived from an EMBL/GenBank/DDBJ whole genome shotgun (WGS) entry which is preliminary data.</text>
</comment>
<feature type="compositionally biased region" description="Polar residues" evidence="1">
    <location>
        <begin position="57"/>
        <end position="69"/>
    </location>
</feature>
<feature type="region of interest" description="Disordered" evidence="1">
    <location>
        <begin position="41"/>
        <end position="69"/>
    </location>
</feature>
<proteinExistence type="predicted"/>
<evidence type="ECO:0000313" key="2">
    <source>
        <dbReference type="EMBL" id="CAF5191826.1"/>
    </source>
</evidence>
<name>A0A8S3I4A4_9BILA</name>
<evidence type="ECO:0000313" key="3">
    <source>
        <dbReference type="Proteomes" id="UP000676336"/>
    </source>
</evidence>
<evidence type="ECO:0000256" key="1">
    <source>
        <dbReference type="SAM" id="MobiDB-lite"/>
    </source>
</evidence>
<feature type="non-terminal residue" evidence="2">
    <location>
        <position position="106"/>
    </location>
</feature>